<feature type="region of interest" description="Disordered" evidence="5">
    <location>
        <begin position="20"/>
        <end position="51"/>
    </location>
</feature>
<dbReference type="CDD" id="cd24003">
    <property type="entry name" value="ASKHA_NBD_GDA1_CD39_NTPase"/>
    <property type="match status" value="1"/>
</dbReference>
<evidence type="ECO:0000313" key="7">
    <source>
        <dbReference type="EMBL" id="CAE0245646.1"/>
    </source>
</evidence>
<evidence type="ECO:0000256" key="2">
    <source>
        <dbReference type="ARBA" id="ARBA00022801"/>
    </source>
</evidence>
<dbReference type="GO" id="GO:0016787">
    <property type="term" value="F:hydrolase activity"/>
    <property type="evidence" value="ECO:0007669"/>
    <property type="project" value="UniProtKB-KW"/>
</dbReference>
<feature type="compositionally biased region" description="Low complexity" evidence="5">
    <location>
        <begin position="320"/>
        <end position="365"/>
    </location>
</feature>
<keyword evidence="6" id="KW-1133">Transmembrane helix</keyword>
<feature type="region of interest" description="Disordered" evidence="5">
    <location>
        <begin position="320"/>
        <end position="377"/>
    </location>
</feature>
<evidence type="ECO:0000256" key="6">
    <source>
        <dbReference type="SAM" id="Phobius"/>
    </source>
</evidence>
<dbReference type="PROSITE" id="PS01238">
    <property type="entry name" value="GDA1_CD39_NTPASE"/>
    <property type="match status" value="1"/>
</dbReference>
<dbReference type="Gene3D" id="3.30.420.40">
    <property type="match status" value="1"/>
</dbReference>
<keyword evidence="4" id="KW-0067">ATP-binding</keyword>
<dbReference type="EMBL" id="HBIB01012022">
    <property type="protein sequence ID" value="CAE0245646.1"/>
    <property type="molecule type" value="Transcribed_RNA"/>
</dbReference>
<dbReference type="PANTHER" id="PTHR11782">
    <property type="entry name" value="ADENOSINE/GUANOSINE DIPHOSPHATASE"/>
    <property type="match status" value="1"/>
</dbReference>
<feature type="transmembrane region" description="Helical" evidence="6">
    <location>
        <begin position="68"/>
        <end position="91"/>
    </location>
</feature>
<dbReference type="AlphaFoldDB" id="A0A7S3D417"/>
<feature type="binding site" evidence="4">
    <location>
        <begin position="253"/>
        <end position="257"/>
    </location>
    <ligand>
        <name>ATP</name>
        <dbReference type="ChEBI" id="CHEBI:30616"/>
    </ligand>
</feature>
<protein>
    <submittedName>
        <fullName evidence="7">Uncharacterized protein</fullName>
    </submittedName>
</protein>
<comment type="similarity">
    <text evidence="1">Belongs to the GDA1/CD39 NTPase family.</text>
</comment>
<organism evidence="7">
    <name type="scientific">Palpitomonas bilix</name>
    <dbReference type="NCBI Taxonomy" id="652834"/>
    <lineage>
        <taxon>Eukaryota</taxon>
        <taxon>Eukaryota incertae sedis</taxon>
    </lineage>
</organism>
<keyword evidence="6" id="KW-0812">Transmembrane</keyword>
<dbReference type="InterPro" id="IPR000407">
    <property type="entry name" value="GDA1_CD39_NTPase"/>
</dbReference>
<keyword evidence="4" id="KW-0547">Nucleotide-binding</keyword>
<evidence type="ECO:0000256" key="5">
    <source>
        <dbReference type="SAM" id="MobiDB-lite"/>
    </source>
</evidence>
<dbReference type="Pfam" id="PF01150">
    <property type="entry name" value="GDA1_CD39"/>
    <property type="match status" value="2"/>
</dbReference>
<keyword evidence="2" id="KW-0378">Hydrolase</keyword>
<dbReference type="Gene3D" id="3.30.420.150">
    <property type="entry name" value="Exopolyphosphatase. Domain 2"/>
    <property type="match status" value="1"/>
</dbReference>
<proteinExistence type="inferred from homology"/>
<feature type="transmembrane region" description="Helical" evidence="6">
    <location>
        <begin position="582"/>
        <end position="604"/>
    </location>
</feature>
<gene>
    <name evidence="7" type="ORF">PBIL07802_LOCUS7828</name>
</gene>
<accession>A0A7S3D417</accession>
<name>A0A7S3D417_9EUKA</name>
<sequence length="624" mass="69264">MMHAASSAIHHSRQDYRGKLYSRSDPADRDVWPNGGSPNSSPTRHTTDLFNPRVPRRIRKDEDDDLSLLYRIVGIFLTVIALAGIGTYIMVHEGTSEQYTIVLDAGSTGTRIHVFCWELDASKKFNLLMHFQEKMGPGISTFRDNPVEAGISLSALFEIAKKKVPPPQYSSTRVVFWATAGLRLLEKEGKAEPVLESVRNFIENDTPFLFFRRDARIIRGDEEGLYGWLTVNFLNRALRGHPENSVGIIDLGGASTQLVFEVGNPSSFESGGDVELQSIIVNGEKEKKVFTESYLGYGLQVSREAFFRYYANYLLPFTTSSSSTTSSLSSSSTPTSTSKGASSTSSPSSTSATTSSSPTTASLTTSERRSAVAARPIKVQDVSRREVMKGDSFENPCYPAGHVMTAMTAEGIEITLEGTGNFTTCADMIDAMMRAKGTFRMCVEEPCLPRDVALPSMMFYGFSYIFDRTRGLGLDIPYHTTVRHIRHAAEEFCSFNTHDLRTVFKEGYMQPENFCFDMAYVCTLLSFGYGFGETRPFVIIDKLEKMDVSWALGAAIHMATGKNVEEGSWLSSISNFFSTNSLSVSSILISVVGLSLLVIVFYSIRMRRRKGHKRSRSDESHLVI</sequence>
<feature type="active site" description="Proton acceptor" evidence="3">
    <location>
        <position position="223"/>
    </location>
</feature>
<evidence type="ECO:0000256" key="3">
    <source>
        <dbReference type="PIRSR" id="PIRSR600407-1"/>
    </source>
</evidence>
<keyword evidence="6" id="KW-0472">Membrane</keyword>
<dbReference type="GO" id="GO:0005524">
    <property type="term" value="F:ATP binding"/>
    <property type="evidence" value="ECO:0007669"/>
    <property type="project" value="UniProtKB-KW"/>
</dbReference>
<reference evidence="7" key="1">
    <citation type="submission" date="2021-01" db="EMBL/GenBank/DDBJ databases">
        <authorList>
            <person name="Corre E."/>
            <person name="Pelletier E."/>
            <person name="Niang G."/>
            <person name="Scheremetjew M."/>
            <person name="Finn R."/>
            <person name="Kale V."/>
            <person name="Holt S."/>
            <person name="Cochrane G."/>
            <person name="Meng A."/>
            <person name="Brown T."/>
            <person name="Cohen L."/>
        </authorList>
    </citation>
    <scope>NUCLEOTIDE SEQUENCE</scope>
    <source>
        <strain evidence="7">NIES-2562</strain>
    </source>
</reference>
<evidence type="ECO:0000256" key="1">
    <source>
        <dbReference type="ARBA" id="ARBA00009283"/>
    </source>
</evidence>
<evidence type="ECO:0000256" key="4">
    <source>
        <dbReference type="PIRSR" id="PIRSR600407-2"/>
    </source>
</evidence>